<dbReference type="Proteomes" id="UP001300012">
    <property type="component" value="Unassembled WGS sequence"/>
</dbReference>
<dbReference type="PANTHER" id="PTHR22916:SF51">
    <property type="entry name" value="GLYCOSYLTRANSFERASE EPSH-RELATED"/>
    <property type="match status" value="1"/>
</dbReference>
<dbReference type="GO" id="GO:0016757">
    <property type="term" value="F:glycosyltransferase activity"/>
    <property type="evidence" value="ECO:0007669"/>
    <property type="project" value="UniProtKB-KW"/>
</dbReference>
<evidence type="ECO:0000313" key="5">
    <source>
        <dbReference type="EMBL" id="MCR8635389.1"/>
    </source>
</evidence>
<keyword evidence="2 5" id="KW-0328">Glycosyltransferase</keyword>
<dbReference type="InterPro" id="IPR029044">
    <property type="entry name" value="Nucleotide-diphossugar_trans"/>
</dbReference>
<proteinExistence type="inferred from homology"/>
<keyword evidence="6" id="KW-1185">Reference proteome</keyword>
<dbReference type="SUPFAM" id="SSF53448">
    <property type="entry name" value="Nucleotide-diphospho-sugar transferases"/>
    <property type="match status" value="1"/>
</dbReference>
<gene>
    <name evidence="5" type="ORF">NV381_29720</name>
</gene>
<evidence type="ECO:0000256" key="1">
    <source>
        <dbReference type="ARBA" id="ARBA00006739"/>
    </source>
</evidence>
<accession>A0ABT1YQD1</accession>
<protein>
    <submittedName>
        <fullName evidence="5">Glycosyltransferase</fullName>
        <ecNumber evidence="5">2.4.-.-</ecNumber>
    </submittedName>
</protein>
<dbReference type="InterPro" id="IPR001173">
    <property type="entry name" value="Glyco_trans_2-like"/>
</dbReference>
<comment type="caution">
    <text evidence="5">The sequence shown here is derived from an EMBL/GenBank/DDBJ whole genome shotgun (WGS) entry which is preliminary data.</text>
</comment>
<evidence type="ECO:0000259" key="4">
    <source>
        <dbReference type="Pfam" id="PF00535"/>
    </source>
</evidence>
<comment type="similarity">
    <text evidence="1">Belongs to the glycosyltransferase 2 family.</text>
</comment>
<dbReference type="Pfam" id="PF00535">
    <property type="entry name" value="Glycos_transf_2"/>
    <property type="match status" value="1"/>
</dbReference>
<evidence type="ECO:0000256" key="2">
    <source>
        <dbReference type="ARBA" id="ARBA00022676"/>
    </source>
</evidence>
<dbReference type="EMBL" id="JANQBD010000027">
    <property type="protein sequence ID" value="MCR8635389.1"/>
    <property type="molecule type" value="Genomic_DNA"/>
</dbReference>
<keyword evidence="3 5" id="KW-0808">Transferase</keyword>
<organism evidence="5 6">
    <name type="scientific">Paenibacillus radicis</name>
    <name type="common">ex Xue et al. 2023</name>
    <dbReference type="NCBI Taxonomy" id="2972489"/>
    <lineage>
        <taxon>Bacteria</taxon>
        <taxon>Bacillati</taxon>
        <taxon>Bacillota</taxon>
        <taxon>Bacilli</taxon>
        <taxon>Bacillales</taxon>
        <taxon>Paenibacillaceae</taxon>
        <taxon>Paenibacillus</taxon>
    </lineage>
</organism>
<sequence length="347" mass="40382">MYKVSVIIPVYNADAYISECIESLLNQTLQECEFIFINDGSTDNSRQIIESYMNSSTRIKLINQANQGVSIARNRGLQIAAGEYTGFVDADDYIKPDMYETLYNAAKQGDCDVVISNFEGELDGHRVSYKYLFPDNVVLPRAYIEEEMLPYFIKTDNLNTACNKIYRQQIIKEHNLSFPEKVALGEDGMFNMLFFSYALNMKYIDYSGYYYREVAGSATRNLMEKDYFERALEVFKLELPEIHTGKLDRVKLYRLKSIKLIRSVMSYIHIYFIPSKEISFNQRYTYVKNMISNKYVRDALSVYYSESYSTSARYEKLVTDMIRSQSAVGLYCVTAYSRLRNRDGRGR</sequence>
<dbReference type="RefSeq" id="WP_258216936.1">
    <property type="nucleotide sequence ID" value="NZ_JANQBD010000027.1"/>
</dbReference>
<dbReference type="Gene3D" id="3.90.550.10">
    <property type="entry name" value="Spore Coat Polysaccharide Biosynthesis Protein SpsA, Chain A"/>
    <property type="match status" value="1"/>
</dbReference>
<evidence type="ECO:0000256" key="3">
    <source>
        <dbReference type="ARBA" id="ARBA00022679"/>
    </source>
</evidence>
<dbReference type="EC" id="2.4.-.-" evidence="5"/>
<dbReference type="CDD" id="cd00761">
    <property type="entry name" value="Glyco_tranf_GTA_type"/>
    <property type="match status" value="1"/>
</dbReference>
<feature type="domain" description="Glycosyltransferase 2-like" evidence="4">
    <location>
        <begin position="5"/>
        <end position="172"/>
    </location>
</feature>
<evidence type="ECO:0000313" key="6">
    <source>
        <dbReference type="Proteomes" id="UP001300012"/>
    </source>
</evidence>
<dbReference type="PANTHER" id="PTHR22916">
    <property type="entry name" value="GLYCOSYLTRANSFERASE"/>
    <property type="match status" value="1"/>
</dbReference>
<reference evidence="5 6" key="1">
    <citation type="submission" date="2022-08" db="EMBL/GenBank/DDBJ databases">
        <title>Paenibacillus endoradicis sp. nov., Paenibacillus radicibacter sp. nov and Paenibacillus pararadicis sp. nov., three cold-adapted plant growth-promoting bacteria isolated from root of Larix gmelinii in Great Khingan.</title>
        <authorList>
            <person name="Xue H."/>
        </authorList>
    </citation>
    <scope>NUCLEOTIDE SEQUENCE [LARGE SCALE GENOMIC DNA]</scope>
    <source>
        <strain evidence="5 6">N5-1-1-5</strain>
    </source>
</reference>
<name>A0ABT1YQD1_9BACL</name>